<accession>A4UQR5</accession>
<evidence type="ECO:0000313" key="3">
    <source>
        <dbReference type="EMBL" id="ABO70326.1"/>
    </source>
</evidence>
<dbReference type="InterPro" id="IPR046858">
    <property type="entry name" value="ChrB_N"/>
</dbReference>
<name>A4UQR5_9HYPH</name>
<dbReference type="EMBL" id="EF469735">
    <property type="protein sequence ID" value="ABO70326.1"/>
    <property type="molecule type" value="Genomic_DNA"/>
</dbReference>
<feature type="domain" description="ChrB C-terminal" evidence="1">
    <location>
        <begin position="177"/>
        <end position="304"/>
    </location>
</feature>
<organism evidence="3">
    <name type="scientific">Brucella tritici</name>
    <dbReference type="NCBI Taxonomy" id="94626"/>
    <lineage>
        <taxon>Bacteria</taxon>
        <taxon>Pseudomonadati</taxon>
        <taxon>Pseudomonadota</taxon>
        <taxon>Alphaproteobacteria</taxon>
        <taxon>Hyphomicrobiales</taxon>
        <taxon>Brucellaceae</taxon>
        <taxon>Brucella/Ochrobactrum group</taxon>
        <taxon>Brucella</taxon>
    </lineage>
</organism>
<feature type="domain" description="ChrB N-terminal" evidence="2">
    <location>
        <begin position="20"/>
        <end position="148"/>
    </location>
</feature>
<dbReference type="Pfam" id="PF09828">
    <property type="entry name" value="ChrB_C"/>
    <property type="match status" value="1"/>
</dbReference>
<proteinExistence type="predicted"/>
<protein>
    <submittedName>
        <fullName evidence="3">ChrB</fullName>
    </submittedName>
</protein>
<dbReference type="SMR" id="A4UQR5"/>
<dbReference type="AlphaFoldDB" id="A4UQR5"/>
<sequence length="312" mass="34428">MNLLSPILSLPTENATVRQRTWRALKASGAAVLRDGVYLMPDRDECRAVLDNLASDVREGGGVAHVLRMEDPEGVNFVALFDRSNDFAALLVDVHHLRQTLTLDTVQDVLRQVRKLRKSFTTLVEIDFYPGEAQRQADSALCELEQACARTLSPDEPHAVEGTITRLDRLDYQARTWATRARPWVDRLASAWLIRRFIDPQARILWLATPADCPPDALGFDFDGATFSHVGSRVTFEVLAASFGLEQPAITRIGLVVHYLDVGGIQPPEATGIESVLAGLRETVDHDDQLLAIASTVFDGLLASFEKGTLTV</sequence>
<reference evidence="3" key="1">
    <citation type="submission" date="2007-03" db="EMBL/GenBank/DDBJ databases">
        <authorList>
            <person name="Branco R.S."/>
        </authorList>
    </citation>
    <scope>NUCLEOTIDE SEQUENCE</scope>
</reference>
<reference evidence="3" key="2">
    <citation type="journal article" date="2008" name="J. Bacteriol.">
        <title>The chromate-inducible chrBACF operon from the transposable element TnOtChr confers resistance to chromium(VI) and superoxide.</title>
        <authorList>
            <person name="Branco R."/>
            <person name="Chung A.P."/>
            <person name="Johnston T."/>
            <person name="Gurel V."/>
            <person name="Morais P."/>
            <person name="Zhitkovich A."/>
        </authorList>
    </citation>
    <scope>NUCLEOTIDE SEQUENCE</scope>
</reference>
<evidence type="ECO:0000259" key="2">
    <source>
        <dbReference type="Pfam" id="PF20229"/>
    </source>
</evidence>
<gene>
    <name evidence="3" type="primary">chrB</name>
</gene>
<dbReference type="Pfam" id="PF20229">
    <property type="entry name" value="ChrB_N"/>
    <property type="match status" value="1"/>
</dbReference>
<dbReference type="InterPro" id="IPR018634">
    <property type="entry name" value="ChrB_C"/>
</dbReference>
<evidence type="ECO:0000259" key="1">
    <source>
        <dbReference type="Pfam" id="PF09828"/>
    </source>
</evidence>